<dbReference type="EMBL" id="FOLO01000013">
    <property type="protein sequence ID" value="SFC61512.1"/>
    <property type="molecule type" value="Genomic_DNA"/>
</dbReference>
<gene>
    <name evidence="2" type="ORF">SAMN02745724_02110</name>
</gene>
<proteinExistence type="predicted"/>
<name>A0A1I1KMK6_9GAMM</name>
<keyword evidence="3" id="KW-1185">Reference proteome</keyword>
<protein>
    <submittedName>
        <fullName evidence="2">Uncharacterized protein</fullName>
    </submittedName>
</protein>
<dbReference type="Gene3D" id="3.40.50.150">
    <property type="entry name" value="Vaccinia Virus protein VP39"/>
    <property type="match status" value="1"/>
</dbReference>
<keyword evidence="1" id="KW-0812">Transmembrane</keyword>
<feature type="transmembrane region" description="Helical" evidence="1">
    <location>
        <begin position="20"/>
        <end position="39"/>
    </location>
</feature>
<evidence type="ECO:0000256" key="1">
    <source>
        <dbReference type="SAM" id="Phobius"/>
    </source>
</evidence>
<evidence type="ECO:0000313" key="2">
    <source>
        <dbReference type="EMBL" id="SFC61512.1"/>
    </source>
</evidence>
<dbReference type="AlphaFoldDB" id="A0A1I1KMK6"/>
<evidence type="ECO:0000313" key="3">
    <source>
        <dbReference type="Proteomes" id="UP000198862"/>
    </source>
</evidence>
<keyword evidence="1" id="KW-0472">Membrane</keyword>
<keyword evidence="1" id="KW-1133">Transmembrane helix</keyword>
<sequence>MYQDSFYKSLFKNLNGSGVIFINFIASNTLILEKLLILIRKTFSYITLLDFDNYKNIILITSKKEIPSKQELAQLNLTYNNVFNVNFIDFINRLIYLPVKQ</sequence>
<dbReference type="Proteomes" id="UP000198862">
    <property type="component" value="Unassembled WGS sequence"/>
</dbReference>
<accession>A0A1I1KMK6</accession>
<dbReference type="STRING" id="1123010.SAMN02745724_02110"/>
<organism evidence="2 3">
    <name type="scientific">Pseudoalteromonas denitrificans DSM 6059</name>
    <dbReference type="NCBI Taxonomy" id="1123010"/>
    <lineage>
        <taxon>Bacteria</taxon>
        <taxon>Pseudomonadati</taxon>
        <taxon>Pseudomonadota</taxon>
        <taxon>Gammaproteobacteria</taxon>
        <taxon>Alteromonadales</taxon>
        <taxon>Pseudoalteromonadaceae</taxon>
        <taxon>Pseudoalteromonas</taxon>
    </lineage>
</organism>
<dbReference type="InterPro" id="IPR029063">
    <property type="entry name" value="SAM-dependent_MTases_sf"/>
</dbReference>
<reference evidence="2 3" key="1">
    <citation type="submission" date="2016-10" db="EMBL/GenBank/DDBJ databases">
        <authorList>
            <person name="de Groot N.N."/>
        </authorList>
    </citation>
    <scope>NUCLEOTIDE SEQUENCE [LARGE SCALE GENOMIC DNA]</scope>
    <source>
        <strain evidence="2 3">DSM 6059</strain>
    </source>
</reference>